<evidence type="ECO:0000256" key="3">
    <source>
        <dbReference type="ARBA" id="ARBA00022741"/>
    </source>
</evidence>
<name>A0A854NJT0_CORDP</name>
<dbReference type="Proteomes" id="UP000197692">
    <property type="component" value="Unassembled WGS sequence"/>
</dbReference>
<protein>
    <submittedName>
        <fullName evidence="9">Uncharacterized protein</fullName>
    </submittedName>
</protein>
<evidence type="ECO:0000313" key="10">
    <source>
        <dbReference type="Proteomes" id="UP000197692"/>
    </source>
</evidence>
<dbReference type="Pfam" id="PF17042">
    <property type="entry name" value="NBD_C"/>
    <property type="match status" value="1"/>
</dbReference>
<evidence type="ECO:0000259" key="8">
    <source>
        <dbReference type="Pfam" id="PF17042"/>
    </source>
</evidence>
<evidence type="ECO:0000256" key="2">
    <source>
        <dbReference type="ARBA" id="ARBA00022679"/>
    </source>
</evidence>
<evidence type="ECO:0000259" key="7">
    <source>
        <dbReference type="Pfam" id="PF07005"/>
    </source>
</evidence>
<proteinExistence type="inferred from homology"/>
<keyword evidence="2" id="KW-0808">Transferase</keyword>
<organism evidence="9 10">
    <name type="scientific">Corynebacterium diphtheriae bv. mitis</name>
    <dbReference type="NCBI Taxonomy" id="1806053"/>
    <lineage>
        <taxon>Bacteria</taxon>
        <taxon>Bacillati</taxon>
        <taxon>Actinomycetota</taxon>
        <taxon>Actinomycetes</taxon>
        <taxon>Mycobacteriales</taxon>
        <taxon>Corynebacteriaceae</taxon>
        <taxon>Corynebacterium</taxon>
    </lineage>
</organism>
<keyword evidence="6" id="KW-0119">Carbohydrate metabolism</keyword>
<dbReference type="GO" id="GO:0016301">
    <property type="term" value="F:kinase activity"/>
    <property type="evidence" value="ECO:0007669"/>
    <property type="project" value="UniProtKB-KW"/>
</dbReference>
<feature type="domain" description="Four-carbon acid sugar kinase nucleotide binding" evidence="8">
    <location>
        <begin position="308"/>
        <end position="470"/>
    </location>
</feature>
<dbReference type="InterPro" id="IPR037051">
    <property type="entry name" value="4-carb_acid_sugar_kinase_N_sf"/>
</dbReference>
<dbReference type="Pfam" id="PF07005">
    <property type="entry name" value="SBD_N"/>
    <property type="match status" value="1"/>
</dbReference>
<evidence type="ECO:0000256" key="5">
    <source>
        <dbReference type="ARBA" id="ARBA00022840"/>
    </source>
</evidence>
<sequence length="483" mass="50850">MTIQSLAELTAGYVSGVEVSADEVREAVDAAPHQVLIVLDDDPTGTQSVADLPVLTRWTEADLAWAFEQNAPAIYVMTNSRSLAPVDAEAINREVADAAFAAADARGISISFVSRSDSTLRGHYPLEPDTLADKVEAHGATVDGFVIVPAFGDAGRITVGSTHYAGSAAGGFKPVGETEFAEDATFGYTNSRLPEWIEEKTSGAVKAAQVLRLDLNVIRAGADAIAEVLLQANDRQPVVPDIVTEDDLRLLSLGLIKAEAQGKHFIYRVGPPFVRARIGQDISAPLTPARIEAARHSSTQGEFAEGGLIVVGSHVPTTTRQLNQLLERNNPAVVELDVRRVLSDGSEVYLAELVDTVTAKLAAGNVVFHTSRELVKGEDGDESLAIARAVSAALVGTVNQVVHRVTPRFVIAKGGITSSDVASKGLEMTRAVVIGPMQPGIISLWTTQEGPATGVPYIVFAGNVGTDTSLAEVVDTLSASTSS</sequence>
<dbReference type="AlphaFoldDB" id="A0A854NJT0"/>
<keyword evidence="3" id="KW-0547">Nucleotide-binding</keyword>
<dbReference type="GO" id="GO:0005524">
    <property type="term" value="F:ATP binding"/>
    <property type="evidence" value="ECO:0007669"/>
    <property type="project" value="UniProtKB-KW"/>
</dbReference>
<gene>
    <name evidence="9" type="ORF">AY602_00540</name>
</gene>
<dbReference type="SUPFAM" id="SSF142764">
    <property type="entry name" value="YgbK-like"/>
    <property type="match status" value="1"/>
</dbReference>
<reference evidence="10" key="1">
    <citation type="submission" date="2016-02" db="EMBL/GenBank/DDBJ databases">
        <title>Genomic analyses of a collection of pathogenic Corynebacterium diphtheriae.</title>
        <authorList>
            <person name="Sangal V."/>
            <person name="Titov L."/>
        </authorList>
    </citation>
    <scope>NUCLEOTIDE SEQUENCE [LARGE SCALE GENOMIC DNA]</scope>
    <source>
        <strain evidence="10">1438</strain>
    </source>
</reference>
<dbReference type="InterPro" id="IPR010737">
    <property type="entry name" value="4-carb_acid_sugar_kinase_N"/>
</dbReference>
<dbReference type="Gene3D" id="3.40.50.10840">
    <property type="entry name" value="Putative sugar-binding, N-terminal domain"/>
    <property type="match status" value="1"/>
</dbReference>
<dbReference type="EMBL" id="LSZF01000001">
    <property type="protein sequence ID" value="OWM36060.1"/>
    <property type="molecule type" value="Genomic_DNA"/>
</dbReference>
<dbReference type="Gene3D" id="3.40.980.20">
    <property type="entry name" value="Four-carbon acid sugar kinase, nucleotide binding domain"/>
    <property type="match status" value="1"/>
</dbReference>
<comment type="caution">
    <text evidence="9">The sequence shown here is derived from an EMBL/GenBank/DDBJ whole genome shotgun (WGS) entry which is preliminary data.</text>
</comment>
<keyword evidence="5" id="KW-0067">ATP-binding</keyword>
<evidence type="ECO:0000256" key="1">
    <source>
        <dbReference type="ARBA" id="ARBA00005715"/>
    </source>
</evidence>
<feature type="domain" description="Four-carbon acid sugar kinase N-terminal" evidence="7">
    <location>
        <begin position="36"/>
        <end position="276"/>
    </location>
</feature>
<evidence type="ECO:0000313" key="9">
    <source>
        <dbReference type="EMBL" id="OWM36060.1"/>
    </source>
</evidence>
<evidence type="ECO:0000256" key="4">
    <source>
        <dbReference type="ARBA" id="ARBA00022777"/>
    </source>
</evidence>
<dbReference type="InterPro" id="IPR031475">
    <property type="entry name" value="NBD_C"/>
</dbReference>
<comment type="similarity">
    <text evidence="1">Belongs to the four-carbon acid sugar kinase family.</text>
</comment>
<accession>A0A854NJT0</accession>
<evidence type="ECO:0000256" key="6">
    <source>
        <dbReference type="ARBA" id="ARBA00023277"/>
    </source>
</evidence>
<keyword evidence="4" id="KW-0418">Kinase</keyword>
<dbReference type="InterPro" id="IPR042213">
    <property type="entry name" value="NBD_C_sf"/>
</dbReference>
<dbReference type="RefSeq" id="WP_010935560.1">
    <property type="nucleotide sequence ID" value="NZ_JADQUE010000014.1"/>
</dbReference>